<accession>A0A094ZD63</accession>
<evidence type="ECO:0000313" key="4">
    <source>
        <dbReference type="Proteomes" id="UP000321800"/>
    </source>
</evidence>
<keyword evidence="3" id="KW-1185">Reference proteome</keyword>
<reference evidence="1 4" key="2">
    <citation type="submission" date="2019-07" db="EMBL/GenBank/DDBJ databases">
        <title>Whole genome shotgun sequence of Acetobacter tropicalis NBRC 16470.</title>
        <authorList>
            <person name="Hosoyama A."/>
            <person name="Uohara A."/>
            <person name="Ohji S."/>
            <person name="Ichikawa N."/>
        </authorList>
    </citation>
    <scope>NUCLEOTIDE SEQUENCE [LARGE SCALE GENOMIC DNA]</scope>
    <source>
        <strain evidence="1 4">NBRC 16470</strain>
    </source>
</reference>
<reference evidence="2 3" key="1">
    <citation type="submission" date="2014-06" db="EMBL/GenBank/DDBJ databases">
        <title>Functional and comparative genomic analyses of the Drosophila gut microbiota identify candidate symbiosis factors.</title>
        <authorList>
            <person name="Newell P.D."/>
            <person name="Chaston J.M."/>
            <person name="Douglas A.E."/>
        </authorList>
    </citation>
    <scope>NUCLEOTIDE SEQUENCE [LARGE SCALE GENOMIC DNA]</scope>
    <source>
        <strain evidence="2 3">DmCS_006</strain>
    </source>
</reference>
<comment type="caution">
    <text evidence="2">The sequence shown here is derived from an EMBL/GenBank/DDBJ whole genome shotgun (WGS) entry which is preliminary data.</text>
</comment>
<dbReference type="AlphaFoldDB" id="A0A094ZD63"/>
<dbReference type="Proteomes" id="UP000029448">
    <property type="component" value="Unassembled WGS sequence"/>
</dbReference>
<name>A0A094ZD63_9PROT</name>
<gene>
    <name evidence="2" type="ORF">AtDm6_3623</name>
    <name evidence="1" type="ORF">ATR01nite_07260</name>
</gene>
<dbReference type="RefSeq" id="WP_006557708.1">
    <property type="nucleotide sequence ID" value="NZ_BJVR01000004.1"/>
</dbReference>
<dbReference type="GeneID" id="51980018"/>
<sequence>MNTLSAEAFLKPRLEALVAEAEKAGFAQDVTIALLISLLDTDNFAPASDTAQGDKA</sequence>
<dbReference type="PATRIC" id="fig|104102.7.peg.3568"/>
<dbReference type="STRING" id="104102.AtDm6_3623"/>
<organism evidence="2 3">
    <name type="scientific">Acetobacter tropicalis</name>
    <dbReference type="NCBI Taxonomy" id="104102"/>
    <lineage>
        <taxon>Bacteria</taxon>
        <taxon>Pseudomonadati</taxon>
        <taxon>Pseudomonadota</taxon>
        <taxon>Alphaproteobacteria</taxon>
        <taxon>Acetobacterales</taxon>
        <taxon>Acetobacteraceae</taxon>
        <taxon>Acetobacter</taxon>
    </lineage>
</organism>
<evidence type="ECO:0000313" key="1">
    <source>
        <dbReference type="EMBL" id="GEL49651.1"/>
    </source>
</evidence>
<evidence type="ECO:0000313" key="2">
    <source>
        <dbReference type="EMBL" id="KGB20616.1"/>
    </source>
</evidence>
<proteinExistence type="predicted"/>
<evidence type="ECO:0000313" key="3">
    <source>
        <dbReference type="Proteomes" id="UP000029448"/>
    </source>
</evidence>
<dbReference type="EMBL" id="JOKM01000123">
    <property type="protein sequence ID" value="KGB20616.1"/>
    <property type="molecule type" value="Genomic_DNA"/>
</dbReference>
<dbReference type="EMBL" id="BJVR01000004">
    <property type="protein sequence ID" value="GEL49651.1"/>
    <property type="molecule type" value="Genomic_DNA"/>
</dbReference>
<protein>
    <submittedName>
        <fullName evidence="2">Uncharacterized protein</fullName>
    </submittedName>
</protein>
<dbReference type="Proteomes" id="UP000321800">
    <property type="component" value="Unassembled WGS sequence"/>
</dbReference>